<protein>
    <recommendedName>
        <fullName evidence="3">Acriflavin resistance protein</fullName>
    </recommendedName>
</protein>
<feature type="transmembrane region" description="Helical" evidence="1">
    <location>
        <begin position="102"/>
        <end position="121"/>
    </location>
</feature>
<dbReference type="Gene3D" id="3.30.2090.10">
    <property type="entry name" value="Multidrug efflux transporter AcrB TolC docking domain, DN and DC subdomains"/>
    <property type="match status" value="1"/>
</dbReference>
<evidence type="ECO:0000256" key="1">
    <source>
        <dbReference type="SAM" id="Phobius"/>
    </source>
</evidence>
<organism evidence="2">
    <name type="scientific">marine sediment metagenome</name>
    <dbReference type="NCBI Taxonomy" id="412755"/>
    <lineage>
        <taxon>unclassified sequences</taxon>
        <taxon>metagenomes</taxon>
        <taxon>ecological metagenomes</taxon>
    </lineage>
</organism>
<comment type="caution">
    <text evidence="2">The sequence shown here is derived from an EMBL/GenBank/DDBJ whole genome shotgun (WGS) entry which is preliminary data.</text>
</comment>
<proteinExistence type="predicted"/>
<keyword evidence="1" id="KW-0472">Membrane</keyword>
<name>A0A0F9M115_9ZZZZ</name>
<gene>
    <name evidence="2" type="ORF">LCGC14_1441920</name>
</gene>
<sequence>MPLGSLGEFDYRPGYGSIHRVDQKRAVTLSGDAEGRLGKEVLKDVQERLKDFHLPTGYAIGYAGEKEEEEKAQAFLKKAFGFALLLIVLILVAQFNTLSVPLIIMFTVILSLIGVLGGLLICRMPFGIIMTGVGVISLAGVVVNNAIVLLDYTRQLQRQGMDVVAAAVQAGVTRLRPVLLTATTTILGLIPMATGVSLDIHNLDRTNLGTFFRTLINTRSETSQWWASMAIAVIFGLAFATLLTLVVVPTLYAILYRAAARFGLGGLHKAGEQA</sequence>
<feature type="transmembrane region" description="Helical" evidence="1">
    <location>
        <begin position="79"/>
        <end position="96"/>
    </location>
</feature>
<keyword evidence="1" id="KW-0812">Transmembrane</keyword>
<dbReference type="GO" id="GO:0042910">
    <property type="term" value="F:xenobiotic transmembrane transporter activity"/>
    <property type="evidence" value="ECO:0007669"/>
    <property type="project" value="TreeGrafter"/>
</dbReference>
<dbReference type="PANTHER" id="PTHR32063:SF0">
    <property type="entry name" value="SWARMING MOTILITY PROTEIN SWRC"/>
    <property type="match status" value="1"/>
</dbReference>
<dbReference type="InterPro" id="IPR027463">
    <property type="entry name" value="AcrB_DN_DC_subdom"/>
</dbReference>
<feature type="transmembrane region" description="Helical" evidence="1">
    <location>
        <begin position="128"/>
        <end position="150"/>
    </location>
</feature>
<dbReference type="PANTHER" id="PTHR32063">
    <property type="match status" value="1"/>
</dbReference>
<dbReference type="GO" id="GO:0005886">
    <property type="term" value="C:plasma membrane"/>
    <property type="evidence" value="ECO:0007669"/>
    <property type="project" value="TreeGrafter"/>
</dbReference>
<evidence type="ECO:0008006" key="3">
    <source>
        <dbReference type="Google" id="ProtNLM"/>
    </source>
</evidence>
<dbReference type="AlphaFoldDB" id="A0A0F9M115"/>
<dbReference type="EMBL" id="LAZR01009840">
    <property type="protein sequence ID" value="KKM70320.1"/>
    <property type="molecule type" value="Genomic_DNA"/>
</dbReference>
<reference evidence="2" key="1">
    <citation type="journal article" date="2015" name="Nature">
        <title>Complex archaea that bridge the gap between prokaryotes and eukaryotes.</title>
        <authorList>
            <person name="Spang A."/>
            <person name="Saw J.H."/>
            <person name="Jorgensen S.L."/>
            <person name="Zaremba-Niedzwiedzka K."/>
            <person name="Martijn J."/>
            <person name="Lind A.E."/>
            <person name="van Eijk R."/>
            <person name="Schleper C."/>
            <person name="Guy L."/>
            <person name="Ettema T.J."/>
        </authorList>
    </citation>
    <scope>NUCLEOTIDE SEQUENCE</scope>
</reference>
<dbReference type="Gene3D" id="3.30.70.1440">
    <property type="entry name" value="Multidrug efflux transporter AcrB pore domain"/>
    <property type="match status" value="1"/>
</dbReference>
<dbReference type="InterPro" id="IPR001036">
    <property type="entry name" value="Acrflvin-R"/>
</dbReference>
<keyword evidence="1" id="KW-1133">Transmembrane helix</keyword>
<dbReference type="Pfam" id="PF00873">
    <property type="entry name" value="ACR_tran"/>
    <property type="match status" value="1"/>
</dbReference>
<feature type="transmembrane region" description="Helical" evidence="1">
    <location>
        <begin position="225"/>
        <end position="255"/>
    </location>
</feature>
<evidence type="ECO:0000313" key="2">
    <source>
        <dbReference type="EMBL" id="KKM70320.1"/>
    </source>
</evidence>
<dbReference type="Gene3D" id="1.20.1640.10">
    <property type="entry name" value="Multidrug efflux transporter AcrB transmembrane domain"/>
    <property type="match status" value="1"/>
</dbReference>
<dbReference type="SUPFAM" id="SSF82866">
    <property type="entry name" value="Multidrug efflux transporter AcrB transmembrane domain"/>
    <property type="match status" value="1"/>
</dbReference>
<accession>A0A0F9M115</accession>